<feature type="transmembrane region" description="Helical" evidence="1">
    <location>
        <begin position="59"/>
        <end position="82"/>
    </location>
</feature>
<keyword evidence="4" id="KW-1185">Reference proteome</keyword>
<evidence type="ECO:0000259" key="2">
    <source>
        <dbReference type="Pfam" id="PF04235"/>
    </source>
</evidence>
<evidence type="ECO:0000313" key="3">
    <source>
        <dbReference type="EMBL" id="QDH69591.1"/>
    </source>
</evidence>
<dbReference type="Proteomes" id="UP000317199">
    <property type="component" value="Chromosome"/>
</dbReference>
<dbReference type="OrthoDB" id="9807744at2"/>
<evidence type="ECO:0000313" key="4">
    <source>
        <dbReference type="Proteomes" id="UP000317199"/>
    </source>
</evidence>
<feature type="transmembrane region" description="Helical" evidence="1">
    <location>
        <begin position="292"/>
        <end position="312"/>
    </location>
</feature>
<dbReference type="PANTHER" id="PTHR30590:SF2">
    <property type="entry name" value="INNER MEMBRANE PROTEIN"/>
    <property type="match status" value="1"/>
</dbReference>
<dbReference type="AlphaFoldDB" id="A0A514BQF3"/>
<protein>
    <submittedName>
        <fullName evidence="3">DUF418 domain-containing protein</fullName>
    </submittedName>
</protein>
<dbReference type="RefSeq" id="WP_141622932.1">
    <property type="nucleotide sequence ID" value="NZ_CP041242.1"/>
</dbReference>
<dbReference type="Pfam" id="PF04235">
    <property type="entry name" value="DUF418"/>
    <property type="match status" value="1"/>
</dbReference>
<feature type="domain" description="DUF418" evidence="2">
    <location>
        <begin position="235"/>
        <end position="397"/>
    </location>
</feature>
<dbReference type="EMBL" id="CP041242">
    <property type="protein sequence ID" value="QDH69591.1"/>
    <property type="molecule type" value="Genomic_DNA"/>
</dbReference>
<gene>
    <name evidence="3" type="ORF">FKV23_05425</name>
</gene>
<feature type="transmembrane region" description="Helical" evidence="1">
    <location>
        <begin position="218"/>
        <end position="238"/>
    </location>
</feature>
<feature type="transmembrane region" description="Helical" evidence="1">
    <location>
        <begin position="150"/>
        <end position="168"/>
    </location>
</feature>
<dbReference type="InterPro" id="IPR052529">
    <property type="entry name" value="Bact_Transport_Assoc"/>
</dbReference>
<organism evidence="3 4">
    <name type="scientific">Marilutibacter alkalisoli</name>
    <dbReference type="NCBI Taxonomy" id="2591633"/>
    <lineage>
        <taxon>Bacteria</taxon>
        <taxon>Pseudomonadati</taxon>
        <taxon>Pseudomonadota</taxon>
        <taxon>Gammaproteobacteria</taxon>
        <taxon>Lysobacterales</taxon>
        <taxon>Lysobacteraceae</taxon>
        <taxon>Marilutibacter</taxon>
    </lineage>
</organism>
<keyword evidence="1" id="KW-0812">Transmembrane</keyword>
<feature type="transmembrane region" description="Helical" evidence="1">
    <location>
        <begin position="332"/>
        <end position="355"/>
    </location>
</feature>
<feature type="transmembrane region" description="Helical" evidence="1">
    <location>
        <begin position="120"/>
        <end position="138"/>
    </location>
</feature>
<evidence type="ECO:0000256" key="1">
    <source>
        <dbReference type="SAM" id="Phobius"/>
    </source>
</evidence>
<dbReference type="PANTHER" id="PTHR30590">
    <property type="entry name" value="INNER MEMBRANE PROTEIN"/>
    <property type="match status" value="1"/>
</dbReference>
<accession>A0A514BQF3</accession>
<reference evidence="3 4" key="1">
    <citation type="submission" date="2019-06" db="EMBL/GenBank/DDBJ databases">
        <title>Lysobacter alkalisoli sp. nov. isolated from saline-alkali soil.</title>
        <authorList>
            <person name="Sun J.-Q."/>
            <person name="Xu L."/>
        </authorList>
    </citation>
    <scope>NUCLEOTIDE SEQUENCE [LARGE SCALE GENOMIC DNA]</scope>
    <source>
        <strain evidence="3 4">SJ-36</strain>
    </source>
</reference>
<feature type="transmembrane region" description="Helical" evidence="1">
    <location>
        <begin position="20"/>
        <end position="39"/>
    </location>
</feature>
<dbReference type="KEGG" id="lyj:FKV23_05425"/>
<dbReference type="InterPro" id="IPR007349">
    <property type="entry name" value="DUF418"/>
</dbReference>
<keyword evidence="1" id="KW-1133">Transmembrane helix</keyword>
<feature type="transmembrane region" description="Helical" evidence="1">
    <location>
        <begin position="250"/>
        <end position="272"/>
    </location>
</feature>
<keyword evidence="1" id="KW-0472">Membrane</keyword>
<name>A0A514BQF3_9GAMM</name>
<feature type="transmembrane region" description="Helical" evidence="1">
    <location>
        <begin position="361"/>
        <end position="380"/>
    </location>
</feature>
<sequence length="407" mass="44371">MLQPTGANERLGSLDVLRGFALFGIALMNVEFFTSPLVARGDGIDPAASGLDWLADAFVYVFVTGKFWALFALLFGMGFAVMQQRAEAAGRPFAPVYLRRSLGLLAIGFGHAWLLWAGDILLAYSLAALLLLACFARAPTRGLWAWGGGLYYGIVGMVAASALLLGAMEALGVAMDEQVVDAGRLAFREEEIATYSAGSYAAATAFRLRFLLDVFGEMLFFLPMALGVFAFGAWLVRCGVMADPEAHRRLFRGFAFIAWPTGLMLTLISVAIDPAPDLLSEALARPMWASTLQMAGAPLMMLGYFGAFMLFLQRGARWPGVLAPAGRMALTLYLMQSVIGTLVFYGYGLGLWGQVGRTTQILGVVVVFAVQVALAHAWMARFRFGPVEWLWRGLTYLRLPPMWRQPN</sequence>
<feature type="transmembrane region" description="Helical" evidence="1">
    <location>
        <begin position="94"/>
        <end position="114"/>
    </location>
</feature>
<proteinExistence type="predicted"/>